<organism evidence="2 3">
    <name type="scientific">Daucus carota subsp. sativus</name>
    <name type="common">Carrot</name>
    <dbReference type="NCBI Taxonomy" id="79200"/>
    <lineage>
        <taxon>Eukaryota</taxon>
        <taxon>Viridiplantae</taxon>
        <taxon>Streptophyta</taxon>
        <taxon>Embryophyta</taxon>
        <taxon>Tracheophyta</taxon>
        <taxon>Spermatophyta</taxon>
        <taxon>Magnoliopsida</taxon>
        <taxon>eudicotyledons</taxon>
        <taxon>Gunneridae</taxon>
        <taxon>Pentapetalae</taxon>
        <taxon>asterids</taxon>
        <taxon>campanulids</taxon>
        <taxon>Apiales</taxon>
        <taxon>Apiaceae</taxon>
        <taxon>Apioideae</taxon>
        <taxon>Scandiceae</taxon>
        <taxon>Daucinae</taxon>
        <taxon>Daucus</taxon>
        <taxon>Daucus sect. Daucus</taxon>
    </lineage>
</organism>
<evidence type="ECO:0000256" key="1">
    <source>
        <dbReference type="SAM" id="Phobius"/>
    </source>
</evidence>
<feature type="transmembrane region" description="Helical" evidence="1">
    <location>
        <begin position="37"/>
        <end position="57"/>
    </location>
</feature>
<sequence length="129" mass="13831">MKVVASVLLVLNLCMYVIILGIGGWEMNKSIKNTATGLFLVFGLIAGCVGFASLISGLNHVCLWSNDTLPAAVSAATVAWAHTVLALGFATKEIKLHIKNSRLSTMEAFIIILSATKLLYIFAIHGVRK</sequence>
<dbReference type="PANTHER" id="PTHR33294">
    <property type="entry name" value="AWPM-19-LIKE FAMILY PROTEIN"/>
    <property type="match status" value="1"/>
</dbReference>
<dbReference type="InterPro" id="IPR008390">
    <property type="entry name" value="AWPM-19"/>
</dbReference>
<reference evidence="2" key="1">
    <citation type="journal article" date="2016" name="Nat. Genet.">
        <title>A high-quality carrot genome assembly provides new insights into carotenoid accumulation and asterid genome evolution.</title>
        <authorList>
            <person name="Iorizzo M."/>
            <person name="Ellison S."/>
            <person name="Senalik D."/>
            <person name="Zeng P."/>
            <person name="Satapoomin P."/>
            <person name="Huang J."/>
            <person name="Bowman M."/>
            <person name="Iovene M."/>
            <person name="Sanseverino W."/>
            <person name="Cavagnaro P."/>
            <person name="Yildiz M."/>
            <person name="Macko-Podgorni A."/>
            <person name="Moranska E."/>
            <person name="Grzebelus E."/>
            <person name="Grzebelus D."/>
            <person name="Ashrafi H."/>
            <person name="Zheng Z."/>
            <person name="Cheng S."/>
            <person name="Spooner D."/>
            <person name="Van Deynze A."/>
            <person name="Simon P."/>
        </authorList>
    </citation>
    <scope>NUCLEOTIDE SEQUENCE</scope>
    <source>
        <tissue evidence="2">Leaf</tissue>
    </source>
</reference>
<dbReference type="EMBL" id="CP093344">
    <property type="protein sequence ID" value="WOG89708.1"/>
    <property type="molecule type" value="Genomic_DNA"/>
</dbReference>
<dbReference type="AlphaFoldDB" id="A0AAF0WK42"/>
<reference evidence="2" key="2">
    <citation type="submission" date="2022-03" db="EMBL/GenBank/DDBJ databases">
        <title>Draft title - Genomic analysis of global carrot germplasm unveils the trajectory of domestication and the origin of high carotenoid orange carrot.</title>
        <authorList>
            <person name="Iorizzo M."/>
            <person name="Ellison S."/>
            <person name="Senalik D."/>
            <person name="Macko-Podgorni A."/>
            <person name="Grzebelus D."/>
            <person name="Bostan H."/>
            <person name="Rolling W."/>
            <person name="Curaba J."/>
            <person name="Simon P."/>
        </authorList>
    </citation>
    <scope>NUCLEOTIDE SEQUENCE</scope>
    <source>
        <tissue evidence="2">Leaf</tissue>
    </source>
</reference>
<proteinExistence type="predicted"/>
<keyword evidence="1" id="KW-1133">Transmembrane helix</keyword>
<evidence type="ECO:0000313" key="2">
    <source>
        <dbReference type="EMBL" id="WOG89708.1"/>
    </source>
</evidence>
<feature type="transmembrane region" description="Helical" evidence="1">
    <location>
        <begin position="6"/>
        <end position="25"/>
    </location>
</feature>
<feature type="transmembrane region" description="Helical" evidence="1">
    <location>
        <begin position="69"/>
        <end position="91"/>
    </location>
</feature>
<accession>A0AAF0WK42</accession>
<gene>
    <name evidence="2" type="ORF">DCAR_0208946</name>
</gene>
<keyword evidence="3" id="KW-1185">Reference proteome</keyword>
<name>A0AAF0WK42_DAUCS</name>
<dbReference type="Proteomes" id="UP000077755">
    <property type="component" value="Chromosome 2"/>
</dbReference>
<evidence type="ECO:0000313" key="3">
    <source>
        <dbReference type="Proteomes" id="UP000077755"/>
    </source>
</evidence>
<keyword evidence="1" id="KW-0472">Membrane</keyword>
<keyword evidence="1" id="KW-0812">Transmembrane</keyword>
<dbReference type="PANTHER" id="PTHR33294:SF6">
    <property type="entry name" value="AWPM-19-LIKE FAMILY PROTEIN"/>
    <property type="match status" value="1"/>
</dbReference>
<feature type="transmembrane region" description="Helical" evidence="1">
    <location>
        <begin position="103"/>
        <end position="123"/>
    </location>
</feature>
<dbReference type="Pfam" id="PF05512">
    <property type="entry name" value="AWPM-19"/>
    <property type="match status" value="1"/>
</dbReference>
<protein>
    <submittedName>
        <fullName evidence="2">Uncharacterized protein</fullName>
    </submittedName>
</protein>